<comment type="caution">
    <text evidence="2">The sequence shown here is derived from an EMBL/GenBank/DDBJ whole genome shotgun (WGS) entry which is preliminary data.</text>
</comment>
<proteinExistence type="predicted"/>
<organism evidence="2 3">
    <name type="scientific">Grifola frondosa</name>
    <name type="common">Maitake</name>
    <name type="synonym">Polyporus frondosus</name>
    <dbReference type="NCBI Taxonomy" id="5627"/>
    <lineage>
        <taxon>Eukaryota</taxon>
        <taxon>Fungi</taxon>
        <taxon>Dikarya</taxon>
        <taxon>Basidiomycota</taxon>
        <taxon>Agaricomycotina</taxon>
        <taxon>Agaricomycetes</taxon>
        <taxon>Polyporales</taxon>
        <taxon>Grifolaceae</taxon>
        <taxon>Grifola</taxon>
    </lineage>
</organism>
<reference evidence="2 3" key="1">
    <citation type="submission" date="2016-03" db="EMBL/GenBank/DDBJ databases">
        <title>Whole genome sequencing of Grifola frondosa 9006-11.</title>
        <authorList>
            <person name="Min B."/>
            <person name="Park H."/>
            <person name="Kim J.-G."/>
            <person name="Cho H."/>
            <person name="Oh Y.-L."/>
            <person name="Kong W.-S."/>
            <person name="Choi I.-G."/>
        </authorList>
    </citation>
    <scope>NUCLEOTIDE SEQUENCE [LARGE SCALE GENOMIC DNA]</scope>
    <source>
        <strain evidence="2 3">9006-11</strain>
    </source>
</reference>
<protein>
    <submittedName>
        <fullName evidence="2">Uncharacterized protein</fullName>
    </submittedName>
</protein>
<sequence>MSLTLPHAGSTDAKGETTAEGHVDIVRAGIAQSSMAVARSHPSSPKKGRTPLVRALSLSLLRSFGTKSKR</sequence>
<accession>A0A1C7MSS9</accession>
<evidence type="ECO:0000256" key="1">
    <source>
        <dbReference type="SAM" id="MobiDB-lite"/>
    </source>
</evidence>
<gene>
    <name evidence="2" type="ORF">A0H81_01088</name>
</gene>
<feature type="compositionally biased region" description="Basic and acidic residues" evidence="1">
    <location>
        <begin position="13"/>
        <end position="23"/>
    </location>
</feature>
<dbReference type="EMBL" id="LUGG01000001">
    <property type="protein sequence ID" value="OBZ79943.1"/>
    <property type="molecule type" value="Genomic_DNA"/>
</dbReference>
<name>A0A1C7MSS9_GRIFR</name>
<keyword evidence="3" id="KW-1185">Reference proteome</keyword>
<dbReference type="OrthoDB" id="201656at2759"/>
<evidence type="ECO:0000313" key="3">
    <source>
        <dbReference type="Proteomes" id="UP000092993"/>
    </source>
</evidence>
<dbReference type="Proteomes" id="UP000092993">
    <property type="component" value="Unassembled WGS sequence"/>
</dbReference>
<evidence type="ECO:0000313" key="2">
    <source>
        <dbReference type="EMBL" id="OBZ79943.1"/>
    </source>
</evidence>
<dbReference type="AlphaFoldDB" id="A0A1C7MSS9"/>
<feature type="region of interest" description="Disordered" evidence="1">
    <location>
        <begin position="1"/>
        <end position="23"/>
    </location>
</feature>